<dbReference type="Gene3D" id="3.30.1330.60">
    <property type="entry name" value="OmpA-like domain"/>
    <property type="match status" value="1"/>
</dbReference>
<dbReference type="SUPFAM" id="SSF103088">
    <property type="entry name" value="OmpA-like"/>
    <property type="match status" value="1"/>
</dbReference>
<dbReference type="RefSeq" id="WP_242612184.1">
    <property type="nucleotide sequence ID" value="NZ_SHKO01000001.1"/>
</dbReference>
<keyword evidence="2 4" id="KW-0472">Membrane</keyword>
<evidence type="ECO:0000256" key="5">
    <source>
        <dbReference type="SAM" id="MobiDB-lite"/>
    </source>
</evidence>
<dbReference type="PANTHER" id="PTHR30329">
    <property type="entry name" value="STATOR ELEMENT OF FLAGELLAR MOTOR COMPLEX"/>
    <property type="match status" value="1"/>
</dbReference>
<dbReference type="AlphaFoldDB" id="A0A4Q7VUY9"/>
<feature type="signal peptide" evidence="6">
    <location>
        <begin position="1"/>
        <end position="27"/>
    </location>
</feature>
<evidence type="ECO:0000313" key="9">
    <source>
        <dbReference type="Proteomes" id="UP000293398"/>
    </source>
</evidence>
<feature type="chain" id="PRO_5020646526" evidence="6">
    <location>
        <begin position="28"/>
        <end position="208"/>
    </location>
</feature>
<dbReference type="PANTHER" id="PTHR30329:SF21">
    <property type="entry name" value="LIPOPROTEIN YIAD-RELATED"/>
    <property type="match status" value="1"/>
</dbReference>
<dbReference type="InterPro" id="IPR006664">
    <property type="entry name" value="OMP_bac"/>
</dbReference>
<evidence type="ECO:0000259" key="7">
    <source>
        <dbReference type="PROSITE" id="PS51123"/>
    </source>
</evidence>
<evidence type="ECO:0000256" key="6">
    <source>
        <dbReference type="SAM" id="SignalP"/>
    </source>
</evidence>
<dbReference type="EMBL" id="SHKO01000001">
    <property type="protein sequence ID" value="RZU00198.1"/>
    <property type="molecule type" value="Genomic_DNA"/>
</dbReference>
<organism evidence="8 9">
    <name type="scientific">Advenella incenata</name>
    <dbReference type="NCBI Taxonomy" id="267800"/>
    <lineage>
        <taxon>Bacteria</taxon>
        <taxon>Pseudomonadati</taxon>
        <taxon>Pseudomonadota</taxon>
        <taxon>Betaproteobacteria</taxon>
        <taxon>Burkholderiales</taxon>
        <taxon>Alcaligenaceae</taxon>
    </lineage>
</organism>
<dbReference type="Proteomes" id="UP000293398">
    <property type="component" value="Unassembled WGS sequence"/>
</dbReference>
<dbReference type="GO" id="GO:0009279">
    <property type="term" value="C:cell outer membrane"/>
    <property type="evidence" value="ECO:0007669"/>
    <property type="project" value="UniProtKB-SubCell"/>
</dbReference>
<dbReference type="InterPro" id="IPR050330">
    <property type="entry name" value="Bact_OuterMem_StrucFunc"/>
</dbReference>
<dbReference type="PRINTS" id="PR01021">
    <property type="entry name" value="OMPADOMAIN"/>
</dbReference>
<feature type="domain" description="OmpA-like" evidence="7">
    <location>
        <begin position="88"/>
        <end position="208"/>
    </location>
</feature>
<sequence length="208" mass="22279">MQRGYLTRVARLSSMLLALGLPGLAIAQTAIDRDQYVLDLVPQVLDLQATSSDLQIASSDLNAATSDLSENAKKLIEANGRITVRKANGGTILSVASDILFAFDSANLSPKAQATLKDISAIINDSQVKEVKVIGHTDARGTDAYNQKLSRARAQSVAAFLVQEGVAQSRIRSQGRGEAEPVAENELNGKDNPPGRAKNRRVEFVLPK</sequence>
<dbReference type="PROSITE" id="PS51123">
    <property type="entry name" value="OMPA_2"/>
    <property type="match status" value="1"/>
</dbReference>
<feature type="region of interest" description="Disordered" evidence="5">
    <location>
        <begin position="170"/>
        <end position="208"/>
    </location>
</feature>
<keyword evidence="9" id="KW-1185">Reference proteome</keyword>
<gene>
    <name evidence="8" type="ORF">EV681_2006</name>
</gene>
<name>A0A4Q7VUY9_9BURK</name>
<comment type="caution">
    <text evidence="8">The sequence shown here is derived from an EMBL/GenBank/DDBJ whole genome shotgun (WGS) entry which is preliminary data.</text>
</comment>
<proteinExistence type="predicted"/>
<dbReference type="InterPro" id="IPR036737">
    <property type="entry name" value="OmpA-like_sf"/>
</dbReference>
<evidence type="ECO:0000256" key="1">
    <source>
        <dbReference type="ARBA" id="ARBA00004442"/>
    </source>
</evidence>
<evidence type="ECO:0000313" key="8">
    <source>
        <dbReference type="EMBL" id="RZU00198.1"/>
    </source>
</evidence>
<dbReference type="CDD" id="cd07185">
    <property type="entry name" value="OmpA_C-like"/>
    <property type="match status" value="1"/>
</dbReference>
<protein>
    <submittedName>
        <fullName evidence="8">Outer membrane protein OmpA-like peptidoglycan-associated protein</fullName>
    </submittedName>
</protein>
<comment type="subcellular location">
    <subcellularLocation>
        <location evidence="1">Cell outer membrane</location>
    </subcellularLocation>
</comment>
<evidence type="ECO:0000256" key="4">
    <source>
        <dbReference type="PROSITE-ProRule" id="PRU00473"/>
    </source>
</evidence>
<evidence type="ECO:0000256" key="3">
    <source>
        <dbReference type="ARBA" id="ARBA00023237"/>
    </source>
</evidence>
<accession>A0A4Q7VUY9</accession>
<keyword evidence="6" id="KW-0732">Signal</keyword>
<evidence type="ECO:0000256" key="2">
    <source>
        <dbReference type="ARBA" id="ARBA00023136"/>
    </source>
</evidence>
<dbReference type="InterPro" id="IPR006665">
    <property type="entry name" value="OmpA-like"/>
</dbReference>
<dbReference type="Pfam" id="PF00691">
    <property type="entry name" value="OmpA"/>
    <property type="match status" value="1"/>
</dbReference>
<reference evidence="8 9" key="1">
    <citation type="submission" date="2019-02" db="EMBL/GenBank/DDBJ databases">
        <title>Genomic Encyclopedia of Type Strains, Phase IV (KMG-IV): sequencing the most valuable type-strain genomes for metagenomic binning, comparative biology and taxonomic classification.</title>
        <authorList>
            <person name="Goeker M."/>
        </authorList>
    </citation>
    <scope>NUCLEOTIDE SEQUENCE [LARGE SCALE GENOMIC DNA]</scope>
    <source>
        <strain evidence="8 9">DSM 23814</strain>
    </source>
</reference>
<keyword evidence="3" id="KW-0998">Cell outer membrane</keyword>